<proteinExistence type="predicted"/>
<dbReference type="EMBL" id="OKRB01000130">
    <property type="protein sequence ID" value="SPE29116.1"/>
    <property type="molecule type" value="Genomic_DNA"/>
</dbReference>
<gene>
    <name evidence="2" type="ORF">SBA5_70172</name>
</gene>
<keyword evidence="1" id="KW-0812">Transmembrane</keyword>
<accession>A0A2N9M0W0</accession>
<organism evidence="2 3">
    <name type="scientific">Candidatus Sulfuritelmatomonas gaucii</name>
    <dbReference type="NCBI Taxonomy" id="2043161"/>
    <lineage>
        <taxon>Bacteria</taxon>
        <taxon>Pseudomonadati</taxon>
        <taxon>Acidobacteriota</taxon>
        <taxon>Terriglobia</taxon>
        <taxon>Terriglobales</taxon>
        <taxon>Acidobacteriaceae</taxon>
        <taxon>Candidatus Sulfuritelmatomonas</taxon>
    </lineage>
</organism>
<dbReference type="Proteomes" id="UP000239735">
    <property type="component" value="Unassembled WGS sequence"/>
</dbReference>
<evidence type="ECO:0000313" key="2">
    <source>
        <dbReference type="EMBL" id="SPE29116.1"/>
    </source>
</evidence>
<dbReference type="AlphaFoldDB" id="A0A2N9M0W0"/>
<evidence type="ECO:0000313" key="3">
    <source>
        <dbReference type="Proteomes" id="UP000239735"/>
    </source>
</evidence>
<protein>
    <submittedName>
        <fullName evidence="2">Uncharacterized protein</fullName>
    </submittedName>
</protein>
<keyword evidence="1" id="KW-0472">Membrane</keyword>
<sequence>MLLAAAVATWKGWQIHHGKAAVLAYVLGVLALAMGVWDLTRKVPTPRV</sequence>
<feature type="transmembrane region" description="Helical" evidence="1">
    <location>
        <begin position="20"/>
        <end position="39"/>
    </location>
</feature>
<keyword evidence="1" id="KW-1133">Transmembrane helix</keyword>
<name>A0A2N9M0W0_9BACT</name>
<reference evidence="3" key="1">
    <citation type="submission" date="2018-02" db="EMBL/GenBank/DDBJ databases">
        <authorList>
            <person name="Hausmann B."/>
        </authorList>
    </citation>
    <scope>NUCLEOTIDE SEQUENCE [LARGE SCALE GENOMIC DNA]</scope>
    <source>
        <strain evidence="3">Peat soil MAG SbA5</strain>
    </source>
</reference>
<evidence type="ECO:0000256" key="1">
    <source>
        <dbReference type="SAM" id="Phobius"/>
    </source>
</evidence>